<reference evidence="1 2" key="1">
    <citation type="submission" date="2017-12" db="EMBL/GenBank/DDBJ databases">
        <title>Comparative genomics of Botrytis spp.</title>
        <authorList>
            <person name="Valero-Jimenez C.A."/>
            <person name="Tapia P."/>
            <person name="Veloso J."/>
            <person name="Silva-Moreno E."/>
            <person name="Staats M."/>
            <person name="Valdes J.H."/>
            <person name="Van Kan J.A.L."/>
        </authorList>
    </citation>
    <scope>NUCLEOTIDE SEQUENCE [LARGE SCALE GENOMIC DNA]</scope>
    <source>
        <strain evidence="1 2">Bh0001</strain>
    </source>
</reference>
<sequence length="213" mass="25064">MSSSSRQIEKERVTIYWYLRGRDNDVGLSQNATAKNLSFEGDQKRAEIDSRSFDERRRILGTYVDPDESHSIVSLTTSWKPSGLKRLTGLERTIRFGKYLQSKAELKFEWNEQSLGIFKARSEKIEIENTKRKLLVKKNGILYPNRDDCEKKGRRHRRGNEPIRFRDLDKIEADIHRVNGCIESRNLDIIKKEENMMRFMEMSIKSVTHLLPK</sequence>
<comment type="caution">
    <text evidence="1">The sequence shown here is derived from an EMBL/GenBank/DDBJ whole genome shotgun (WGS) entry which is preliminary data.</text>
</comment>
<proteinExistence type="predicted"/>
<gene>
    <name evidence="1" type="ORF">BHYA_0017g00260</name>
</gene>
<dbReference type="Proteomes" id="UP000297814">
    <property type="component" value="Unassembled WGS sequence"/>
</dbReference>
<organism evidence="1 2">
    <name type="scientific">Botrytis hyacinthi</name>
    <dbReference type="NCBI Taxonomy" id="278943"/>
    <lineage>
        <taxon>Eukaryota</taxon>
        <taxon>Fungi</taxon>
        <taxon>Dikarya</taxon>
        <taxon>Ascomycota</taxon>
        <taxon>Pezizomycotina</taxon>
        <taxon>Leotiomycetes</taxon>
        <taxon>Helotiales</taxon>
        <taxon>Sclerotiniaceae</taxon>
        <taxon>Botrytis</taxon>
    </lineage>
</organism>
<accession>A0A4Z1GXS5</accession>
<dbReference type="EMBL" id="PQXK01000017">
    <property type="protein sequence ID" value="TGO41716.1"/>
    <property type="molecule type" value="Genomic_DNA"/>
</dbReference>
<evidence type="ECO:0000313" key="2">
    <source>
        <dbReference type="Proteomes" id="UP000297814"/>
    </source>
</evidence>
<name>A0A4Z1GXS5_9HELO</name>
<dbReference type="AlphaFoldDB" id="A0A4Z1GXS5"/>
<protein>
    <submittedName>
        <fullName evidence="1">Uncharacterized protein</fullName>
    </submittedName>
</protein>
<keyword evidence="2" id="KW-1185">Reference proteome</keyword>
<evidence type="ECO:0000313" key="1">
    <source>
        <dbReference type="EMBL" id="TGO41716.1"/>
    </source>
</evidence>